<dbReference type="EMBL" id="JAPFFF010000004">
    <property type="protein sequence ID" value="KAK8892712.1"/>
    <property type="molecule type" value="Genomic_DNA"/>
</dbReference>
<dbReference type="Proteomes" id="UP001470230">
    <property type="component" value="Unassembled WGS sequence"/>
</dbReference>
<name>A0ABR2KQL8_9EUKA</name>
<evidence type="ECO:0000313" key="1">
    <source>
        <dbReference type="EMBL" id="KAK8892712.1"/>
    </source>
</evidence>
<reference evidence="1 2" key="1">
    <citation type="submission" date="2024-04" db="EMBL/GenBank/DDBJ databases">
        <title>Tritrichomonas musculus Genome.</title>
        <authorList>
            <person name="Alves-Ferreira E."/>
            <person name="Grigg M."/>
            <person name="Lorenzi H."/>
            <person name="Galac M."/>
        </authorList>
    </citation>
    <scope>NUCLEOTIDE SEQUENCE [LARGE SCALE GENOMIC DNA]</scope>
    <source>
        <strain evidence="1 2">EAF2021</strain>
    </source>
</reference>
<sequence>MGLLKKLFKKAEKEVKKAIPKEIRNAIPKEIRHSVENEIKRKVIPREIKEIFDECDKATISLESIFSTADDLYKIHRNGQ</sequence>
<organism evidence="1 2">
    <name type="scientific">Tritrichomonas musculus</name>
    <dbReference type="NCBI Taxonomy" id="1915356"/>
    <lineage>
        <taxon>Eukaryota</taxon>
        <taxon>Metamonada</taxon>
        <taxon>Parabasalia</taxon>
        <taxon>Tritrichomonadida</taxon>
        <taxon>Tritrichomonadidae</taxon>
        <taxon>Tritrichomonas</taxon>
    </lineage>
</organism>
<evidence type="ECO:0000313" key="2">
    <source>
        <dbReference type="Proteomes" id="UP001470230"/>
    </source>
</evidence>
<keyword evidence="2" id="KW-1185">Reference proteome</keyword>
<proteinExistence type="predicted"/>
<accession>A0ABR2KQL8</accession>
<protein>
    <submittedName>
        <fullName evidence="1">Uncharacterized protein</fullName>
    </submittedName>
</protein>
<gene>
    <name evidence="1" type="ORF">M9Y10_029952</name>
</gene>
<comment type="caution">
    <text evidence="1">The sequence shown here is derived from an EMBL/GenBank/DDBJ whole genome shotgun (WGS) entry which is preliminary data.</text>
</comment>